<protein>
    <submittedName>
        <fullName evidence="2">Uncharacterized protein</fullName>
    </submittedName>
</protein>
<gene>
    <name evidence="2" type="ORF">H3V53_29645</name>
</gene>
<comment type="caution">
    <text evidence="2">The sequence shown here is derived from an EMBL/GenBank/DDBJ whole genome shotgun (WGS) entry which is preliminary data.</text>
</comment>
<keyword evidence="3" id="KW-1185">Reference proteome</keyword>
<dbReference type="EMBL" id="JACFYJ010000066">
    <property type="protein sequence ID" value="MEI6001192.1"/>
    <property type="molecule type" value="Genomic_DNA"/>
</dbReference>
<feature type="compositionally biased region" description="Basic and acidic residues" evidence="1">
    <location>
        <begin position="42"/>
        <end position="54"/>
    </location>
</feature>
<proteinExistence type="predicted"/>
<evidence type="ECO:0000256" key="1">
    <source>
        <dbReference type="SAM" id="MobiDB-lite"/>
    </source>
</evidence>
<evidence type="ECO:0000313" key="3">
    <source>
        <dbReference type="Proteomes" id="UP001386437"/>
    </source>
</evidence>
<accession>A0ABU8J035</accession>
<dbReference type="RefSeq" id="WP_336600963.1">
    <property type="nucleotide sequence ID" value="NZ_JACFYJ010000066.1"/>
</dbReference>
<dbReference type="Proteomes" id="UP001386437">
    <property type="component" value="Unassembled WGS sequence"/>
</dbReference>
<organism evidence="2 3">
    <name type="scientific">Paraburkholderia bengalensis</name>
    <dbReference type="NCBI Taxonomy" id="2747562"/>
    <lineage>
        <taxon>Bacteria</taxon>
        <taxon>Pseudomonadati</taxon>
        <taxon>Pseudomonadota</taxon>
        <taxon>Betaproteobacteria</taxon>
        <taxon>Burkholderiales</taxon>
        <taxon>Burkholderiaceae</taxon>
        <taxon>Paraburkholderia</taxon>
    </lineage>
</organism>
<feature type="region of interest" description="Disordered" evidence="1">
    <location>
        <begin position="1"/>
        <end position="70"/>
    </location>
</feature>
<evidence type="ECO:0000313" key="2">
    <source>
        <dbReference type="EMBL" id="MEI6001192.1"/>
    </source>
</evidence>
<name>A0ABU8J035_9BURK</name>
<sequence>MPEARGAGLSGKGELLSGDIGARPEIQRAARFPARLQPDVGSDGKPDGEPDGKPHSTLRRRMASKKSAGQ</sequence>
<reference evidence="2 3" key="1">
    <citation type="journal article" date="2022" name="Arch. Microbiol.">
        <title>Paraburkholderia bengalensis sp. nov. isolated from roots of Oryza sativa, IR64.</title>
        <authorList>
            <person name="Nag P."/>
            <person name="Mondal N."/>
            <person name="Sarkar J."/>
            <person name="Das S."/>
        </authorList>
    </citation>
    <scope>NUCLEOTIDE SEQUENCE [LARGE SCALE GENOMIC DNA]</scope>
    <source>
        <strain evidence="2 3">IR64_4_BI</strain>
    </source>
</reference>